<dbReference type="EMBL" id="GL447817">
    <property type="protein sequence ID" value="EFN85883.1"/>
    <property type="molecule type" value="Genomic_DNA"/>
</dbReference>
<evidence type="ECO:0000313" key="1">
    <source>
        <dbReference type="EMBL" id="EFN85883.1"/>
    </source>
</evidence>
<evidence type="ECO:0000313" key="2">
    <source>
        <dbReference type="Proteomes" id="UP000008237"/>
    </source>
</evidence>
<reference evidence="1 2" key="1">
    <citation type="journal article" date="2010" name="Science">
        <title>Genomic comparison of the ants Camponotus floridanus and Harpegnathos saltator.</title>
        <authorList>
            <person name="Bonasio R."/>
            <person name="Zhang G."/>
            <person name="Ye C."/>
            <person name="Mutti N.S."/>
            <person name="Fang X."/>
            <person name="Qin N."/>
            <person name="Donahue G."/>
            <person name="Yang P."/>
            <person name="Li Q."/>
            <person name="Li C."/>
            <person name="Zhang P."/>
            <person name="Huang Z."/>
            <person name="Berger S.L."/>
            <person name="Reinberg D."/>
            <person name="Wang J."/>
            <person name="Liebig J."/>
        </authorList>
    </citation>
    <scope>NUCLEOTIDE SEQUENCE [LARGE SCALE GENOMIC DNA]</scope>
    <source>
        <strain evidence="1 2">R22 G/1</strain>
    </source>
</reference>
<proteinExistence type="predicted"/>
<accession>E2BEJ3</accession>
<dbReference type="AlphaFoldDB" id="E2BEJ3"/>
<keyword evidence="2" id="KW-1185">Reference proteome</keyword>
<sequence length="62" mass="7060">MYQSERSIFIQQAIQHENKHRIPGFSVLALVVIKVTRYIGYLIGELVGRVRIGKRGYCGAIL</sequence>
<dbReference type="InParanoid" id="E2BEJ3"/>
<gene>
    <name evidence="1" type="ORF">EAI_08504</name>
</gene>
<dbReference type="Proteomes" id="UP000008237">
    <property type="component" value="Unassembled WGS sequence"/>
</dbReference>
<organism evidence="2">
    <name type="scientific">Harpegnathos saltator</name>
    <name type="common">Jerdon's jumping ant</name>
    <dbReference type="NCBI Taxonomy" id="610380"/>
    <lineage>
        <taxon>Eukaryota</taxon>
        <taxon>Metazoa</taxon>
        <taxon>Ecdysozoa</taxon>
        <taxon>Arthropoda</taxon>
        <taxon>Hexapoda</taxon>
        <taxon>Insecta</taxon>
        <taxon>Pterygota</taxon>
        <taxon>Neoptera</taxon>
        <taxon>Endopterygota</taxon>
        <taxon>Hymenoptera</taxon>
        <taxon>Apocrita</taxon>
        <taxon>Aculeata</taxon>
        <taxon>Formicoidea</taxon>
        <taxon>Formicidae</taxon>
        <taxon>Ponerinae</taxon>
        <taxon>Ponerini</taxon>
        <taxon>Harpegnathos</taxon>
    </lineage>
</organism>
<protein>
    <submittedName>
        <fullName evidence="1">Uncharacterized protein</fullName>
    </submittedName>
</protein>
<name>E2BEJ3_HARSA</name>